<protein>
    <submittedName>
        <fullName evidence="1">Uncharacterized protein</fullName>
    </submittedName>
</protein>
<proteinExistence type="predicted"/>
<dbReference type="EMBL" id="WNDS01000002">
    <property type="protein sequence ID" value="KAF1015613.1"/>
    <property type="molecule type" value="Genomic_DNA"/>
</dbReference>
<name>A0A7V8JLT5_STEMA</name>
<dbReference type="AlphaFoldDB" id="A0A7V8JLT5"/>
<reference evidence="2" key="1">
    <citation type="journal article" date="2020" name="MBio">
        <title>Horizontal gene transfer to a defensive symbiont with a reduced genome amongst a multipartite beetle microbiome.</title>
        <authorList>
            <person name="Waterworth S.C."/>
            <person name="Florez L.V."/>
            <person name="Rees E.R."/>
            <person name="Hertweck C."/>
            <person name="Kaltenpoth M."/>
            <person name="Kwan J.C."/>
        </authorList>
    </citation>
    <scope>NUCLEOTIDE SEQUENCE [LARGE SCALE GENOMIC DNA]</scope>
</reference>
<comment type="caution">
    <text evidence="1">The sequence shown here is derived from an EMBL/GenBank/DDBJ whole genome shotgun (WGS) entry which is preliminary data.</text>
</comment>
<sequence>MLVLPSVLYHFLLDSLTQEVALKFRECTGSICPQLLVSGQFS</sequence>
<gene>
    <name evidence="1" type="ORF">GAK31_01088</name>
</gene>
<evidence type="ECO:0000313" key="1">
    <source>
        <dbReference type="EMBL" id="KAF1015613.1"/>
    </source>
</evidence>
<organism evidence="1 2">
    <name type="scientific">Stenotrophomonas maltophilia</name>
    <name type="common">Pseudomonas maltophilia</name>
    <name type="synonym">Xanthomonas maltophilia</name>
    <dbReference type="NCBI Taxonomy" id="40324"/>
    <lineage>
        <taxon>Bacteria</taxon>
        <taxon>Pseudomonadati</taxon>
        <taxon>Pseudomonadota</taxon>
        <taxon>Gammaproteobacteria</taxon>
        <taxon>Lysobacterales</taxon>
        <taxon>Lysobacteraceae</taxon>
        <taxon>Stenotrophomonas</taxon>
        <taxon>Stenotrophomonas maltophilia group</taxon>
    </lineage>
</organism>
<evidence type="ECO:0000313" key="2">
    <source>
        <dbReference type="Proteomes" id="UP000487117"/>
    </source>
</evidence>
<accession>A0A7V8JLT5</accession>
<dbReference type="Proteomes" id="UP000487117">
    <property type="component" value="Unassembled WGS sequence"/>
</dbReference>